<dbReference type="EMBL" id="JBHMCA010000046">
    <property type="protein sequence ID" value="MFB9446044.1"/>
    <property type="molecule type" value="Genomic_DNA"/>
</dbReference>
<sequence length="181" mass="20470">MAREIYQLRIALDGVDPPVWRRVLVPGAFTLDRLHRVIQLAMGWGDRHLHVFDIDGEQYAVPDPDGLLEVRDELDHRIDAVAAKGARLRYTYDFGDWWEHEVVVEDVVPADLGLRYPMCTGGERACPPDDVGGPSGYREFLAAYADPFHPDHEAMRAWLGRDFDPAAFDAGRAGTLLRRMT</sequence>
<dbReference type="Gene3D" id="3.10.290.30">
    <property type="entry name" value="MM3350-like"/>
    <property type="match status" value="1"/>
</dbReference>
<keyword evidence="3" id="KW-1185">Reference proteome</keyword>
<dbReference type="PANTHER" id="PTHR41878">
    <property type="entry name" value="LEXA REPRESSOR-RELATED"/>
    <property type="match status" value="1"/>
</dbReference>
<evidence type="ECO:0000259" key="1">
    <source>
        <dbReference type="Pfam" id="PF07929"/>
    </source>
</evidence>
<protein>
    <submittedName>
        <fullName evidence="2">Plasmid pRiA4b ORF-3 family protein</fullName>
    </submittedName>
</protein>
<dbReference type="SUPFAM" id="SSF159941">
    <property type="entry name" value="MM3350-like"/>
    <property type="match status" value="1"/>
</dbReference>
<dbReference type="PANTHER" id="PTHR41878:SF1">
    <property type="entry name" value="TNPR PROTEIN"/>
    <property type="match status" value="1"/>
</dbReference>
<comment type="caution">
    <text evidence="2">The sequence shown here is derived from an EMBL/GenBank/DDBJ whole genome shotgun (WGS) entry which is preliminary data.</text>
</comment>
<dbReference type="RefSeq" id="WP_223102040.1">
    <property type="nucleotide sequence ID" value="NZ_CP061913.1"/>
</dbReference>
<organism evidence="2 3">
    <name type="scientific">Dactylosporangium vinaceum</name>
    <dbReference type="NCBI Taxonomy" id="53362"/>
    <lineage>
        <taxon>Bacteria</taxon>
        <taxon>Bacillati</taxon>
        <taxon>Actinomycetota</taxon>
        <taxon>Actinomycetes</taxon>
        <taxon>Micromonosporales</taxon>
        <taxon>Micromonosporaceae</taxon>
        <taxon>Dactylosporangium</taxon>
    </lineage>
</organism>
<name>A0ABV5MB13_9ACTN</name>
<dbReference type="Pfam" id="PF07929">
    <property type="entry name" value="PRiA4_ORF3"/>
    <property type="match status" value="1"/>
</dbReference>
<gene>
    <name evidence="2" type="ORF">ACFFTR_23425</name>
</gene>
<evidence type="ECO:0000313" key="3">
    <source>
        <dbReference type="Proteomes" id="UP001589608"/>
    </source>
</evidence>
<dbReference type="InterPro" id="IPR024047">
    <property type="entry name" value="MM3350-like_sf"/>
</dbReference>
<dbReference type="InterPro" id="IPR012912">
    <property type="entry name" value="Plasmid_pRiA4b_Orf3-like"/>
</dbReference>
<proteinExistence type="predicted"/>
<dbReference type="Proteomes" id="UP001589608">
    <property type="component" value="Unassembled WGS sequence"/>
</dbReference>
<reference evidence="2 3" key="1">
    <citation type="submission" date="2024-09" db="EMBL/GenBank/DDBJ databases">
        <authorList>
            <person name="Sun Q."/>
            <person name="Mori K."/>
        </authorList>
    </citation>
    <scope>NUCLEOTIDE SEQUENCE [LARGE SCALE GENOMIC DNA]</scope>
    <source>
        <strain evidence="2 3">JCM 3307</strain>
    </source>
</reference>
<accession>A0ABV5MB13</accession>
<evidence type="ECO:0000313" key="2">
    <source>
        <dbReference type="EMBL" id="MFB9446044.1"/>
    </source>
</evidence>
<feature type="domain" description="Plasmid pRiA4b Orf3-like" evidence="1">
    <location>
        <begin position="5"/>
        <end position="170"/>
    </location>
</feature>